<name>A0ABS6E2D6_9FIRM</name>
<dbReference type="PANTHER" id="PTHR45138">
    <property type="entry name" value="REGULATORY COMPONENTS OF SENSORY TRANSDUCTION SYSTEM"/>
    <property type="match status" value="1"/>
</dbReference>
<dbReference type="CDD" id="cd01949">
    <property type="entry name" value="GGDEF"/>
    <property type="match status" value="1"/>
</dbReference>
<dbReference type="Proteomes" id="UP000749471">
    <property type="component" value="Unassembled WGS sequence"/>
</dbReference>
<keyword evidence="3" id="KW-1185">Reference proteome</keyword>
<protein>
    <submittedName>
        <fullName evidence="2">GGDEF domain-containing protein</fullName>
    </submittedName>
</protein>
<gene>
    <name evidence="2" type="ORF">KQI42_03550</name>
</gene>
<feature type="domain" description="GGDEF" evidence="1">
    <location>
        <begin position="162"/>
        <end position="293"/>
    </location>
</feature>
<dbReference type="NCBIfam" id="TIGR00254">
    <property type="entry name" value="GGDEF"/>
    <property type="match status" value="1"/>
</dbReference>
<reference evidence="2 3" key="1">
    <citation type="submission" date="2021-06" db="EMBL/GenBank/DDBJ databases">
        <authorList>
            <person name="Sun Q."/>
            <person name="Li D."/>
        </authorList>
    </citation>
    <scope>NUCLEOTIDE SEQUENCE [LARGE SCALE GENOMIC DNA]</scope>
    <source>
        <strain evidence="2 3">MSJ-40</strain>
    </source>
</reference>
<dbReference type="InterPro" id="IPR000160">
    <property type="entry name" value="GGDEF_dom"/>
</dbReference>
<organism evidence="2 3">
    <name type="scientific">Tissierella simiarum</name>
    <dbReference type="NCBI Taxonomy" id="2841534"/>
    <lineage>
        <taxon>Bacteria</taxon>
        <taxon>Bacillati</taxon>
        <taxon>Bacillota</taxon>
        <taxon>Tissierellia</taxon>
        <taxon>Tissierellales</taxon>
        <taxon>Tissierellaceae</taxon>
        <taxon>Tissierella</taxon>
    </lineage>
</organism>
<dbReference type="PANTHER" id="PTHR45138:SF9">
    <property type="entry name" value="DIGUANYLATE CYCLASE DGCM-RELATED"/>
    <property type="match status" value="1"/>
</dbReference>
<dbReference type="InterPro" id="IPR050469">
    <property type="entry name" value="Diguanylate_Cyclase"/>
</dbReference>
<dbReference type="RefSeq" id="WP_216516798.1">
    <property type="nucleotide sequence ID" value="NZ_JAHLPM010000002.1"/>
</dbReference>
<sequence>MDLINEIKDRLSIFEKFYDVIRIVDPQNKKSISVRGEEVELVEGTCYNYWNKDSFCENCISMKAYLQQDTIVKIEHKQGKIFLVMAAPIHSAKGQYVAEILKDISESGKVLDEVENSNEYVEYVLRDVNEKIIRDGLTKVYNRRYINERLPLDIDNSIANSSPLSIVITDIDRFKKINDEYGHLVGDKILMDFAKILKNSIRKETDWVGRFGGEEFLIVLNNTIEENAYKVAEKLRKHVEKFIFEYDEVKIKVTASFGVCGLQDRSLNIEELIEGADKNLYKAKKMGRNKTIL</sequence>
<evidence type="ECO:0000313" key="3">
    <source>
        <dbReference type="Proteomes" id="UP000749471"/>
    </source>
</evidence>
<dbReference type="EMBL" id="JAHLPM010000002">
    <property type="protein sequence ID" value="MBU5437070.1"/>
    <property type="molecule type" value="Genomic_DNA"/>
</dbReference>
<dbReference type="PROSITE" id="PS50887">
    <property type="entry name" value="GGDEF"/>
    <property type="match status" value="1"/>
</dbReference>
<dbReference type="Pfam" id="PF00990">
    <property type="entry name" value="GGDEF"/>
    <property type="match status" value="1"/>
</dbReference>
<comment type="caution">
    <text evidence="2">The sequence shown here is derived from an EMBL/GenBank/DDBJ whole genome shotgun (WGS) entry which is preliminary data.</text>
</comment>
<dbReference type="SMART" id="SM00267">
    <property type="entry name" value="GGDEF"/>
    <property type="match status" value="1"/>
</dbReference>
<evidence type="ECO:0000259" key="1">
    <source>
        <dbReference type="PROSITE" id="PS50887"/>
    </source>
</evidence>
<evidence type="ECO:0000313" key="2">
    <source>
        <dbReference type="EMBL" id="MBU5437070.1"/>
    </source>
</evidence>
<proteinExistence type="predicted"/>
<accession>A0ABS6E2D6</accession>